<proteinExistence type="predicted"/>
<evidence type="ECO:0000256" key="1">
    <source>
        <dbReference type="SAM" id="Phobius"/>
    </source>
</evidence>
<dbReference type="Proteomes" id="UP000724874">
    <property type="component" value="Unassembled WGS sequence"/>
</dbReference>
<keyword evidence="1" id="KW-0472">Membrane</keyword>
<evidence type="ECO:0000313" key="3">
    <source>
        <dbReference type="Proteomes" id="UP000724874"/>
    </source>
</evidence>
<protein>
    <submittedName>
        <fullName evidence="2">Uncharacterized protein</fullName>
    </submittedName>
</protein>
<sequence>MVRTIFNAPKPFTTCDQSYSNITTGGIIHSTNCYSAYLANDTTQVESSSHFLGQINTSSVLIMNDILGDGTKNTSDSSLNPMGLALYLENMDHIDQLLISWGLILGGVWADVKVDVNHNEAAVSYLQLLLTLLPFLLTVVALVITFCQPMSYYENSLLATLCSTTHLENASCKKVGYIHSPPEIILRLTGAHIVLGTPNEGVFAIIGQDQSIIDPLPVDKKPLLSNIEGSQLPSEKSTSY</sequence>
<keyword evidence="1" id="KW-0812">Transmembrane</keyword>
<evidence type="ECO:0000313" key="2">
    <source>
        <dbReference type="EMBL" id="KAF8883357.1"/>
    </source>
</evidence>
<organism evidence="2 3">
    <name type="scientific">Gymnopilus junonius</name>
    <name type="common">Spectacular rustgill mushroom</name>
    <name type="synonym">Gymnopilus spectabilis subsp. junonius</name>
    <dbReference type="NCBI Taxonomy" id="109634"/>
    <lineage>
        <taxon>Eukaryota</taxon>
        <taxon>Fungi</taxon>
        <taxon>Dikarya</taxon>
        <taxon>Basidiomycota</taxon>
        <taxon>Agaricomycotina</taxon>
        <taxon>Agaricomycetes</taxon>
        <taxon>Agaricomycetidae</taxon>
        <taxon>Agaricales</taxon>
        <taxon>Agaricineae</taxon>
        <taxon>Hymenogastraceae</taxon>
        <taxon>Gymnopilus</taxon>
    </lineage>
</organism>
<accession>A0A9P5NG52</accession>
<dbReference type="AlphaFoldDB" id="A0A9P5NG52"/>
<feature type="transmembrane region" description="Helical" evidence="1">
    <location>
        <begin position="124"/>
        <end position="147"/>
    </location>
</feature>
<gene>
    <name evidence="2" type="ORF">CPB84DRAFT_1851000</name>
</gene>
<keyword evidence="3" id="KW-1185">Reference proteome</keyword>
<keyword evidence="1" id="KW-1133">Transmembrane helix</keyword>
<comment type="caution">
    <text evidence="2">The sequence shown here is derived from an EMBL/GenBank/DDBJ whole genome shotgun (WGS) entry which is preliminary data.</text>
</comment>
<dbReference type="EMBL" id="JADNYJ010000116">
    <property type="protein sequence ID" value="KAF8883357.1"/>
    <property type="molecule type" value="Genomic_DNA"/>
</dbReference>
<dbReference type="OrthoDB" id="5348845at2759"/>
<name>A0A9P5NG52_GYMJU</name>
<reference evidence="2" key="1">
    <citation type="submission" date="2020-11" db="EMBL/GenBank/DDBJ databases">
        <authorList>
            <consortium name="DOE Joint Genome Institute"/>
            <person name="Ahrendt S."/>
            <person name="Riley R."/>
            <person name="Andreopoulos W."/>
            <person name="LaButti K."/>
            <person name="Pangilinan J."/>
            <person name="Ruiz-duenas F.J."/>
            <person name="Barrasa J.M."/>
            <person name="Sanchez-Garcia M."/>
            <person name="Camarero S."/>
            <person name="Miyauchi S."/>
            <person name="Serrano A."/>
            <person name="Linde D."/>
            <person name="Babiker R."/>
            <person name="Drula E."/>
            <person name="Ayuso-Fernandez I."/>
            <person name="Pacheco R."/>
            <person name="Padilla G."/>
            <person name="Ferreira P."/>
            <person name="Barriuso J."/>
            <person name="Kellner H."/>
            <person name="Castanera R."/>
            <person name="Alfaro M."/>
            <person name="Ramirez L."/>
            <person name="Pisabarro A.G."/>
            <person name="Kuo A."/>
            <person name="Tritt A."/>
            <person name="Lipzen A."/>
            <person name="He G."/>
            <person name="Yan M."/>
            <person name="Ng V."/>
            <person name="Cullen D."/>
            <person name="Martin F."/>
            <person name="Rosso M.-N."/>
            <person name="Henrissat B."/>
            <person name="Hibbett D."/>
            <person name="Martinez A.T."/>
            <person name="Grigoriev I.V."/>
        </authorList>
    </citation>
    <scope>NUCLEOTIDE SEQUENCE</scope>
    <source>
        <strain evidence="2">AH 44721</strain>
    </source>
</reference>